<organism evidence="3 4">
    <name type="scientific">Cristinia sonorae</name>
    <dbReference type="NCBI Taxonomy" id="1940300"/>
    <lineage>
        <taxon>Eukaryota</taxon>
        <taxon>Fungi</taxon>
        <taxon>Dikarya</taxon>
        <taxon>Basidiomycota</taxon>
        <taxon>Agaricomycotina</taxon>
        <taxon>Agaricomycetes</taxon>
        <taxon>Agaricomycetidae</taxon>
        <taxon>Agaricales</taxon>
        <taxon>Pleurotineae</taxon>
        <taxon>Stephanosporaceae</taxon>
        <taxon>Cristinia</taxon>
    </lineage>
</organism>
<evidence type="ECO:0000259" key="2">
    <source>
        <dbReference type="Pfam" id="PF00383"/>
    </source>
</evidence>
<accession>A0A8K0UFF4</accession>
<dbReference type="GO" id="GO:0006139">
    <property type="term" value="P:nucleobase-containing compound metabolic process"/>
    <property type="evidence" value="ECO:0007669"/>
    <property type="project" value="UniProtKB-ARBA"/>
</dbReference>
<evidence type="ECO:0000313" key="3">
    <source>
        <dbReference type="EMBL" id="KAH8077087.1"/>
    </source>
</evidence>
<evidence type="ECO:0000256" key="1">
    <source>
        <dbReference type="SAM" id="MobiDB-lite"/>
    </source>
</evidence>
<dbReference type="SUPFAM" id="SSF53927">
    <property type="entry name" value="Cytidine deaminase-like"/>
    <property type="match status" value="1"/>
</dbReference>
<dbReference type="GO" id="GO:0003824">
    <property type="term" value="F:catalytic activity"/>
    <property type="evidence" value="ECO:0007669"/>
    <property type="project" value="InterPro"/>
</dbReference>
<dbReference type="EMBL" id="JAEVFJ010000066">
    <property type="protein sequence ID" value="KAH8077087.1"/>
    <property type="molecule type" value="Genomic_DNA"/>
</dbReference>
<feature type="compositionally biased region" description="Polar residues" evidence="1">
    <location>
        <begin position="107"/>
        <end position="116"/>
    </location>
</feature>
<sequence>MSKSQYYLSECLQVATKSPMCFTLGAIMVKGGKVISRGYNHYRPNYDGAEVHTHGFRKPVSMHAEMHAILNCTGMTPSFKTQLQGIERRVLRTKPKQRKQVRKQRQSESSCNSLSHSAPVRAVQVRRDPRMNGADLYVARVTKQGMGCAKPCWRCLEWARWAGIKRIFHWDEGLGRFEVVKVNAVQVEPYGTSSDVRLFAGLVRSYHISNSKTLILCNRNCKH</sequence>
<protein>
    <recommendedName>
        <fullName evidence="2">CMP/dCMP-type deaminase domain-containing protein</fullName>
    </recommendedName>
</protein>
<name>A0A8K0UFF4_9AGAR</name>
<dbReference type="Gene3D" id="3.40.140.10">
    <property type="entry name" value="Cytidine Deaminase, domain 2"/>
    <property type="match status" value="1"/>
</dbReference>
<gene>
    <name evidence="3" type="ORF">BXZ70DRAFT_902471</name>
</gene>
<keyword evidence="4" id="KW-1185">Reference proteome</keyword>
<proteinExistence type="predicted"/>
<dbReference type="OrthoDB" id="9972196at2759"/>
<comment type="caution">
    <text evidence="3">The sequence shown here is derived from an EMBL/GenBank/DDBJ whole genome shotgun (WGS) entry which is preliminary data.</text>
</comment>
<dbReference type="Proteomes" id="UP000813824">
    <property type="component" value="Unassembled WGS sequence"/>
</dbReference>
<dbReference type="InterPro" id="IPR002125">
    <property type="entry name" value="CMP_dCMP_dom"/>
</dbReference>
<reference evidence="3" key="1">
    <citation type="journal article" date="2021" name="New Phytol.">
        <title>Evolutionary innovations through gain and loss of genes in the ectomycorrhizal Boletales.</title>
        <authorList>
            <person name="Wu G."/>
            <person name="Miyauchi S."/>
            <person name="Morin E."/>
            <person name="Kuo A."/>
            <person name="Drula E."/>
            <person name="Varga T."/>
            <person name="Kohler A."/>
            <person name="Feng B."/>
            <person name="Cao Y."/>
            <person name="Lipzen A."/>
            <person name="Daum C."/>
            <person name="Hundley H."/>
            <person name="Pangilinan J."/>
            <person name="Johnson J."/>
            <person name="Barry K."/>
            <person name="LaButti K."/>
            <person name="Ng V."/>
            <person name="Ahrendt S."/>
            <person name="Min B."/>
            <person name="Choi I.G."/>
            <person name="Park H."/>
            <person name="Plett J.M."/>
            <person name="Magnuson J."/>
            <person name="Spatafora J.W."/>
            <person name="Nagy L.G."/>
            <person name="Henrissat B."/>
            <person name="Grigoriev I.V."/>
            <person name="Yang Z.L."/>
            <person name="Xu J."/>
            <person name="Martin F.M."/>
        </authorList>
    </citation>
    <scope>NUCLEOTIDE SEQUENCE</scope>
    <source>
        <strain evidence="3">KKN 215</strain>
    </source>
</reference>
<dbReference type="InterPro" id="IPR016193">
    <property type="entry name" value="Cytidine_deaminase-like"/>
</dbReference>
<dbReference type="Pfam" id="PF00383">
    <property type="entry name" value="dCMP_cyt_deam_1"/>
    <property type="match status" value="1"/>
</dbReference>
<feature type="domain" description="CMP/dCMP-type deaminase" evidence="2">
    <location>
        <begin position="1"/>
        <end position="168"/>
    </location>
</feature>
<feature type="region of interest" description="Disordered" evidence="1">
    <location>
        <begin position="94"/>
        <end position="118"/>
    </location>
</feature>
<evidence type="ECO:0000313" key="4">
    <source>
        <dbReference type="Proteomes" id="UP000813824"/>
    </source>
</evidence>
<feature type="compositionally biased region" description="Basic residues" evidence="1">
    <location>
        <begin position="94"/>
        <end position="104"/>
    </location>
</feature>
<dbReference type="AlphaFoldDB" id="A0A8K0UFF4"/>